<proteinExistence type="inferred from homology"/>
<name>A0A7G1G9N3_9BACT</name>
<reference evidence="5 6" key="1">
    <citation type="submission" date="2018-06" db="EMBL/GenBank/DDBJ databases">
        <title>Genome sequencing of Oceanotoga sp. sy52.</title>
        <authorList>
            <person name="Mori K."/>
        </authorList>
    </citation>
    <scope>NUCLEOTIDE SEQUENCE [LARGE SCALE GENOMIC DNA]</scope>
    <source>
        <strain evidence="6">sy52</strain>
    </source>
</reference>
<keyword evidence="3" id="KW-0275">Fatty acid biosynthesis</keyword>
<keyword evidence="3" id="KW-0963">Cytoplasm</keyword>
<dbReference type="NCBIfam" id="NF002150">
    <property type="entry name" value="PRK00982.1-4"/>
    <property type="match status" value="1"/>
</dbReference>
<comment type="subcellular location">
    <subcellularLocation>
        <location evidence="3">Cytoplasm</location>
    </subcellularLocation>
</comment>
<organism evidence="5 6">
    <name type="scientific">Tepiditoga spiralis</name>
    <dbReference type="NCBI Taxonomy" id="2108365"/>
    <lineage>
        <taxon>Bacteria</taxon>
        <taxon>Thermotogati</taxon>
        <taxon>Thermotogota</taxon>
        <taxon>Thermotogae</taxon>
        <taxon>Petrotogales</taxon>
        <taxon>Petrotogaceae</taxon>
        <taxon>Tepiditoga</taxon>
    </lineage>
</organism>
<evidence type="ECO:0000256" key="2">
    <source>
        <dbReference type="ARBA" id="ARBA00022553"/>
    </source>
</evidence>
<feature type="modified residue" description="O-(pantetheine 4'-phosphoryl)serine" evidence="3">
    <location>
        <position position="39"/>
    </location>
</feature>
<gene>
    <name evidence="5" type="primary">acpP_2</name>
    <name evidence="3" type="synonym">acpP</name>
    <name evidence="5" type="ORF">OSSY52_09130</name>
</gene>
<dbReference type="GO" id="GO:0005829">
    <property type="term" value="C:cytosol"/>
    <property type="evidence" value="ECO:0007669"/>
    <property type="project" value="TreeGrafter"/>
</dbReference>
<keyword evidence="3" id="KW-0276">Fatty acid metabolism</keyword>
<dbReference type="AlphaFoldDB" id="A0A7G1G9N3"/>
<comment type="function">
    <text evidence="3">Carrier of the growing fatty acid chain in fatty acid biosynthesis.</text>
</comment>
<dbReference type="Pfam" id="PF00550">
    <property type="entry name" value="PP-binding"/>
    <property type="match status" value="1"/>
</dbReference>
<sequence length="84" mass="9433">MTREELFDKMKEVIVETLGVEEEDVKLDSSFVDDLDADSLELVDLTMALESELGVTIEDDEIESLKSVEDALKIVANKLNIDED</sequence>
<protein>
    <recommendedName>
        <fullName evidence="3">Acyl carrier protein</fullName>
        <shortName evidence="3">ACP</shortName>
    </recommendedName>
</protein>
<dbReference type="GO" id="GO:0009245">
    <property type="term" value="P:lipid A biosynthetic process"/>
    <property type="evidence" value="ECO:0007669"/>
    <property type="project" value="TreeGrafter"/>
</dbReference>
<dbReference type="GO" id="GO:0016020">
    <property type="term" value="C:membrane"/>
    <property type="evidence" value="ECO:0007669"/>
    <property type="project" value="GOC"/>
</dbReference>
<dbReference type="InterPro" id="IPR036736">
    <property type="entry name" value="ACP-like_sf"/>
</dbReference>
<keyword evidence="3" id="KW-0443">Lipid metabolism</keyword>
<keyword evidence="1 3" id="KW-0596">Phosphopantetheine</keyword>
<keyword evidence="6" id="KW-1185">Reference proteome</keyword>
<dbReference type="InterPro" id="IPR003231">
    <property type="entry name" value="ACP"/>
</dbReference>
<dbReference type="KEGG" id="ocy:OSSY52_09130"/>
<keyword evidence="3" id="KW-0444">Lipid biosynthesis</keyword>
<evidence type="ECO:0000259" key="4">
    <source>
        <dbReference type="PROSITE" id="PS50075"/>
    </source>
</evidence>
<comment type="similarity">
    <text evidence="3">Belongs to the acyl carrier protein (ACP) family.</text>
</comment>
<dbReference type="EMBL" id="AP018712">
    <property type="protein sequence ID" value="BBE30772.1"/>
    <property type="molecule type" value="Genomic_DNA"/>
</dbReference>
<evidence type="ECO:0000313" key="5">
    <source>
        <dbReference type="EMBL" id="BBE30772.1"/>
    </source>
</evidence>
<dbReference type="PANTHER" id="PTHR20863">
    <property type="entry name" value="ACYL CARRIER PROTEIN"/>
    <property type="match status" value="1"/>
</dbReference>
<dbReference type="GO" id="GO:0000035">
    <property type="term" value="F:acyl binding"/>
    <property type="evidence" value="ECO:0007669"/>
    <property type="project" value="TreeGrafter"/>
</dbReference>
<evidence type="ECO:0000256" key="3">
    <source>
        <dbReference type="HAMAP-Rule" id="MF_01217"/>
    </source>
</evidence>
<dbReference type="SUPFAM" id="SSF47336">
    <property type="entry name" value="ACP-like"/>
    <property type="match status" value="1"/>
</dbReference>
<dbReference type="HAMAP" id="MF_01217">
    <property type="entry name" value="Acyl_carrier"/>
    <property type="match status" value="1"/>
</dbReference>
<evidence type="ECO:0000313" key="6">
    <source>
        <dbReference type="Proteomes" id="UP000516361"/>
    </source>
</evidence>
<dbReference type="Gene3D" id="1.10.1200.10">
    <property type="entry name" value="ACP-like"/>
    <property type="match status" value="1"/>
</dbReference>
<feature type="domain" description="Carrier" evidence="4">
    <location>
        <begin position="4"/>
        <end position="79"/>
    </location>
</feature>
<dbReference type="InterPro" id="IPR009081">
    <property type="entry name" value="PP-bd_ACP"/>
</dbReference>
<dbReference type="PROSITE" id="PS50075">
    <property type="entry name" value="CARRIER"/>
    <property type="match status" value="1"/>
</dbReference>
<comment type="pathway">
    <text evidence="3">Lipid metabolism; fatty acid biosynthesis.</text>
</comment>
<accession>A0A7G1G9N3</accession>
<dbReference type="UniPathway" id="UPA00094"/>
<dbReference type="PANTHER" id="PTHR20863:SF76">
    <property type="entry name" value="CARRIER DOMAIN-CONTAINING PROTEIN"/>
    <property type="match status" value="1"/>
</dbReference>
<dbReference type="Proteomes" id="UP000516361">
    <property type="component" value="Chromosome"/>
</dbReference>
<dbReference type="GO" id="GO:0000036">
    <property type="term" value="F:acyl carrier activity"/>
    <property type="evidence" value="ECO:0007669"/>
    <property type="project" value="UniProtKB-UniRule"/>
</dbReference>
<dbReference type="NCBIfam" id="NF002148">
    <property type="entry name" value="PRK00982.1-2"/>
    <property type="match status" value="1"/>
</dbReference>
<dbReference type="FunCoup" id="A0A7G1G9N3">
    <property type="interactions" value="294"/>
</dbReference>
<dbReference type="InParanoid" id="A0A7G1G9N3"/>
<dbReference type="RefSeq" id="WP_269777950.1">
    <property type="nucleotide sequence ID" value="NZ_AP018712.1"/>
</dbReference>
<comment type="PTM">
    <text evidence="3">4'-phosphopantetheine is transferred from CoA to a specific serine of apo-ACP by AcpS. This modification is essential for activity because fatty acids are bound in thioester linkage to the sulfhydryl of the prosthetic group.</text>
</comment>
<keyword evidence="2 3" id="KW-0597">Phosphoprotein</keyword>
<evidence type="ECO:0000256" key="1">
    <source>
        <dbReference type="ARBA" id="ARBA00022450"/>
    </source>
</evidence>